<comment type="subunit">
    <text evidence="4">Complex I is composed of 45 different subunits.</text>
</comment>
<keyword evidence="12" id="KW-1185">Reference proteome</keyword>
<dbReference type="EMBL" id="JBAMIC010000010">
    <property type="protein sequence ID" value="KAK7102037.1"/>
    <property type="molecule type" value="Genomic_DNA"/>
</dbReference>
<evidence type="ECO:0000256" key="1">
    <source>
        <dbReference type="ARBA" id="ARBA00003195"/>
    </source>
</evidence>
<dbReference type="Proteomes" id="UP001374579">
    <property type="component" value="Unassembled WGS sequence"/>
</dbReference>
<dbReference type="GO" id="GO:0005743">
    <property type="term" value="C:mitochondrial inner membrane"/>
    <property type="evidence" value="ECO:0007669"/>
    <property type="project" value="UniProtKB-SubCell"/>
</dbReference>
<reference evidence="11 12" key="1">
    <citation type="submission" date="2024-02" db="EMBL/GenBank/DDBJ databases">
        <title>Chromosome-scale genome assembly of the rough periwinkle Littorina saxatilis.</title>
        <authorList>
            <person name="De Jode A."/>
            <person name="Faria R."/>
            <person name="Formenti G."/>
            <person name="Sims Y."/>
            <person name="Smith T.P."/>
            <person name="Tracey A."/>
            <person name="Wood J.M.D."/>
            <person name="Zagrodzka Z.B."/>
            <person name="Johannesson K."/>
            <person name="Butlin R.K."/>
            <person name="Leder E.H."/>
        </authorList>
    </citation>
    <scope>NUCLEOTIDE SEQUENCE [LARGE SCALE GENOMIC DNA]</scope>
    <source>
        <strain evidence="11">Snail1</strain>
        <tissue evidence="11">Muscle</tissue>
    </source>
</reference>
<evidence type="ECO:0000256" key="4">
    <source>
        <dbReference type="ARBA" id="ARBA00011533"/>
    </source>
</evidence>
<keyword evidence="7" id="KW-0999">Mitochondrion inner membrane</keyword>
<evidence type="ECO:0000313" key="12">
    <source>
        <dbReference type="Proteomes" id="UP001374579"/>
    </source>
</evidence>
<evidence type="ECO:0000256" key="9">
    <source>
        <dbReference type="ARBA" id="ARBA00023128"/>
    </source>
</evidence>
<evidence type="ECO:0000256" key="10">
    <source>
        <dbReference type="ARBA" id="ARBA00023136"/>
    </source>
</evidence>
<evidence type="ECO:0000313" key="11">
    <source>
        <dbReference type="EMBL" id="KAK7102037.1"/>
    </source>
</evidence>
<evidence type="ECO:0000256" key="5">
    <source>
        <dbReference type="ARBA" id="ARBA00022448"/>
    </source>
</evidence>
<keyword evidence="10" id="KW-0472">Membrane</keyword>
<comment type="caution">
    <text evidence="11">The sequence shown here is derived from an EMBL/GenBank/DDBJ whole genome shotgun (WGS) entry which is preliminary data.</text>
</comment>
<dbReference type="Pfam" id="PF04716">
    <property type="entry name" value="ETC_C1_NDUFA5"/>
    <property type="match status" value="1"/>
</dbReference>
<gene>
    <name evidence="11" type="ORF">V1264_020326</name>
</gene>
<dbReference type="PANTHER" id="PTHR12653">
    <property type="entry name" value="NADH-UBIQUINONE OXIDOREDUCTASE 13 KD-B SUBUNIT"/>
    <property type="match status" value="1"/>
</dbReference>
<dbReference type="GO" id="GO:0022904">
    <property type="term" value="P:respiratory electron transport chain"/>
    <property type="evidence" value="ECO:0007669"/>
    <property type="project" value="InterPro"/>
</dbReference>
<evidence type="ECO:0000256" key="8">
    <source>
        <dbReference type="ARBA" id="ARBA00022982"/>
    </source>
</evidence>
<evidence type="ECO:0000256" key="2">
    <source>
        <dbReference type="ARBA" id="ARBA00004443"/>
    </source>
</evidence>
<comment type="similarity">
    <text evidence="3">Belongs to the complex I NDUFA5 subunit family.</text>
</comment>
<keyword evidence="5" id="KW-0813">Transport</keyword>
<keyword evidence="9" id="KW-0496">Mitochondrion</keyword>
<dbReference type="InterPro" id="IPR006806">
    <property type="entry name" value="NDUFA5"/>
</dbReference>
<dbReference type="PANTHER" id="PTHR12653:SF0">
    <property type="entry name" value="NADH DEHYDROGENASE [UBIQUINONE] 1 ALPHA SUBCOMPLEX SUBUNIT 5"/>
    <property type="match status" value="1"/>
</dbReference>
<evidence type="ECO:0008006" key="13">
    <source>
        <dbReference type="Google" id="ProtNLM"/>
    </source>
</evidence>
<evidence type="ECO:0000256" key="3">
    <source>
        <dbReference type="ARBA" id="ARBA00010261"/>
    </source>
</evidence>
<accession>A0AAN9BAP0</accession>
<name>A0AAN9BAP0_9CAEN</name>
<evidence type="ECO:0000256" key="6">
    <source>
        <dbReference type="ARBA" id="ARBA00022660"/>
    </source>
</evidence>
<comment type="subcellular location">
    <subcellularLocation>
        <location evidence="2">Mitochondrion inner membrane</location>
        <topology evidence="2">Peripheral membrane protein</topology>
        <orientation evidence="2">Matrix side</orientation>
    </subcellularLocation>
</comment>
<protein>
    <recommendedName>
        <fullName evidence="13">NADH dehydrogenase [ubiquinone] 1 alpha subcomplex subunit 5</fullName>
    </recommendedName>
</protein>
<comment type="function">
    <text evidence="1">Accessory subunit of the mitochondrial membrane respiratory chain NADH dehydrogenase (Complex I), that is believed not to be involved in catalysis. Complex I functions in the transfer of electrons from NADH to the respiratory chain. The immediate electron acceptor for the enzyme is believed to be ubiquinone.</text>
</comment>
<keyword evidence="6" id="KW-0679">Respiratory chain</keyword>
<sequence length="115" mass="13305">MASQKLTTGLTGLAVARHPQQTLKVVYEKILRTLQKFPEEAGYRRYTEQIVNERLNAVKAEPDVLALEKKLNAGQIEEVVLQAERELLLSRKMLQWRAWEPLVADAPKNQWKWPV</sequence>
<proteinExistence type="inferred from homology"/>
<keyword evidence="8" id="KW-0249">Electron transport</keyword>
<evidence type="ECO:0000256" key="7">
    <source>
        <dbReference type="ARBA" id="ARBA00022792"/>
    </source>
</evidence>
<dbReference type="AlphaFoldDB" id="A0AAN9BAP0"/>
<organism evidence="11 12">
    <name type="scientific">Littorina saxatilis</name>
    <dbReference type="NCBI Taxonomy" id="31220"/>
    <lineage>
        <taxon>Eukaryota</taxon>
        <taxon>Metazoa</taxon>
        <taxon>Spiralia</taxon>
        <taxon>Lophotrochozoa</taxon>
        <taxon>Mollusca</taxon>
        <taxon>Gastropoda</taxon>
        <taxon>Caenogastropoda</taxon>
        <taxon>Littorinimorpha</taxon>
        <taxon>Littorinoidea</taxon>
        <taxon>Littorinidae</taxon>
        <taxon>Littorina</taxon>
    </lineage>
</organism>